<dbReference type="GO" id="GO:0016020">
    <property type="term" value="C:membrane"/>
    <property type="evidence" value="ECO:0007669"/>
    <property type="project" value="InterPro"/>
</dbReference>
<comment type="caution">
    <text evidence="2">The sequence shown here is derived from an EMBL/GenBank/DDBJ whole genome shotgun (WGS) entry which is preliminary data.</text>
</comment>
<accession>A0A7X2II48</accession>
<gene>
    <name evidence="2" type="ORF">GJ700_01005</name>
</gene>
<dbReference type="Gene3D" id="1.50.10.100">
    <property type="entry name" value="Chondroitin AC/alginate lyase"/>
    <property type="match status" value="1"/>
</dbReference>
<dbReference type="SUPFAM" id="SSF49785">
    <property type="entry name" value="Galactose-binding domain-like"/>
    <property type="match status" value="3"/>
</dbReference>
<dbReference type="Proteomes" id="UP000446768">
    <property type="component" value="Unassembled WGS sequence"/>
</dbReference>
<evidence type="ECO:0000256" key="1">
    <source>
        <dbReference type="SAM" id="SignalP"/>
    </source>
</evidence>
<evidence type="ECO:0000313" key="2">
    <source>
        <dbReference type="EMBL" id="MRV70299.1"/>
    </source>
</evidence>
<dbReference type="InterPro" id="IPR015919">
    <property type="entry name" value="Cadherin-like_sf"/>
</dbReference>
<proteinExistence type="predicted"/>
<feature type="chain" id="PRO_5031005156" description="Alginate lyase" evidence="1">
    <location>
        <begin position="35"/>
        <end position="1660"/>
    </location>
</feature>
<dbReference type="NCBIfam" id="NF047446">
    <property type="entry name" value="barrel_OmpL47"/>
    <property type="match status" value="1"/>
</dbReference>
<dbReference type="InterPro" id="IPR058094">
    <property type="entry name" value="Ig-like_OmpL47-like"/>
</dbReference>
<reference evidence="2 3" key="1">
    <citation type="submission" date="2019-11" db="EMBL/GenBank/DDBJ databases">
        <title>Novel species isolated from a subtropical stream in China.</title>
        <authorList>
            <person name="Lu H."/>
        </authorList>
    </citation>
    <scope>NUCLEOTIDE SEQUENCE [LARGE SCALE GENOMIC DNA]</scope>
    <source>
        <strain evidence="2 3">FT92W</strain>
    </source>
</reference>
<dbReference type="InterPro" id="IPR008929">
    <property type="entry name" value="Chondroitin_lyas"/>
</dbReference>
<keyword evidence="1" id="KW-0732">Signal</keyword>
<dbReference type="SUPFAM" id="SSF48230">
    <property type="entry name" value="Chondroitin AC/alginate lyase"/>
    <property type="match status" value="1"/>
</dbReference>
<dbReference type="Gene3D" id="3.30.1920.20">
    <property type="match status" value="2"/>
</dbReference>
<evidence type="ECO:0000313" key="3">
    <source>
        <dbReference type="Proteomes" id="UP000446768"/>
    </source>
</evidence>
<evidence type="ECO:0008006" key="4">
    <source>
        <dbReference type="Google" id="ProtNLM"/>
    </source>
</evidence>
<dbReference type="InterPro" id="IPR013783">
    <property type="entry name" value="Ig-like_fold"/>
</dbReference>
<sequence length="1660" mass="178034">MRRFETSVLRLTRIALAASIVATILPLQVGTAYAADTIQTLATSYQPTLSERVDSSGFRHPGIGFTKEQLENMRAQVRSQKEPWNTYFNNMLLSSAASKTPAIKNIGTDPTQPRYYGLASQGMNSAFIADGNTVYTQAVLYFVTGDETYRANAMQIIRLYEKMDPAQYAYFVDSHIHTGIPLQKMLSGAEILRYTSTQTPALAWTDDDTTKFTTNLVLPVVQTFNSCNCRFMNQHLYTTIGAMTGAIFAEDRDTYSKAVEWFTVNKDAVDQGQTGSIKQMFRLVTRNDLTGEAVTPVVQHVEMGRDQAHGGGDITNAGILARLMMAQGTKVDPVAGTVSTAENAVGPYEFLNDRILDATEQFGGYMTGVDIPWVPTASHTDEAGNPTIVYKNVSWAYRGRSGTNQAEPYYYYKYTRGVDLAQRAPYFNKFFLDRNGYGWDSKDGGGDFWIGIPKAAEAEGGQYLAKPTTDPYREVEDRFRALDNRSAVMNDGSATFIRATAAPEGTKFSVYSYGYGATYYGIRIRTNGMALMDNYGKTIPLPDTHGQWRYVIFTGNVDDFIPLTFTGNGTTVDVDHVNVMASTLLTPPVFTIGTADQTLYSYAGTTQPVALDLSATDPGAGETVTYQADNLPAGASFNTATGAFSWNPTQAGTYTFYVSASDGTTVTMKTVTVIVDASRQGAVDRANAPYKSGTPYVESTLPAYNAAYADMMSVIGSATDDVFYQKLAALRTAAAGLIEINPLLSDGSLDFRKMFVSSDFTSLDNLVDNNQDTAGGWGPNLAFNIDLGPSFKVAVNDFKLRTVGPFPERAGGVAIFGSNDKENWTRLTPGLSTREDNMQDLPVSEEVKSTKFRFLKLQMLEPFVPVYQPYAIFEMTEFRIFGTRSPTINKLTSVTISSDQAMRKRVVAGNTVKVTFKSSEAINNVVATVQGQPATVTTTDNLTWTASWVANNSVAEGEVKFLINYKTADGVDAEPTLFTTDATSLVFVNETGMIANPVAITTVTDSNGRTGTDLLTVAGYLFDNNITTGTDYRISGSGYGGWVKFDFKGGGTVQLARAEILARQDTFYGRINGTVLQGSNDNTTWETISSPATGTLEWQTLSITNNTPYRYIRAYNGGNWYGNMNELKLYGVVESTALISTASISSPQALRNRIVPGNTVKLAFSAKEAVNNVTATIQGVPATVTTTDNINFIATATLPQGTAPGLVKFEVQYKTATGKTGYPLSAVSDASALYLVDESDVIKNVTSIATLIDTTSGRTAASTLSITNYLFDGIASTGSDYRLGTSGTSGSITFDFKAGNQATLTGVELLARQDSLYTRARYTVVQGSNDNVNWTTLTSAAASTLEWQTFPVTGGVPYRYIKIWNGSNWYGNLNEVRFHGTVQGADTAAPVTTDNAPKVPVNTDTTVTFAVTDNSSGTAATYFKVNGGAQQTGNAAVFSAEGTYALSYWSVDKAGNVEQARSASVIIDKSAPVTTVTSNPAMPANGWYSSDVSLGFTAADTNAGASTWFKVDGGAQQSGNAVVLSDKGTHTVQFGSVDKAGNAEAAQSLAINIGPIDLTGSVKFTQYGATLNRATGKYVGSVTVTNNTASTLTGPLQVALGSLTSGVTLDNATGVSSGGVPYVTLPASLSPGASTSVSLTFSNPNRAVIGYTPSLFKGNL</sequence>
<dbReference type="InterPro" id="IPR008979">
    <property type="entry name" value="Galactose-bd-like_sf"/>
</dbReference>
<name>A0A7X2II48_9BURK</name>
<dbReference type="GO" id="GO:0005509">
    <property type="term" value="F:calcium ion binding"/>
    <property type="evidence" value="ECO:0007669"/>
    <property type="project" value="InterPro"/>
</dbReference>
<keyword evidence="3" id="KW-1185">Reference proteome</keyword>
<dbReference type="Gene3D" id="2.60.120.260">
    <property type="entry name" value="Galactose-binding domain-like"/>
    <property type="match status" value="3"/>
</dbReference>
<dbReference type="Pfam" id="PF05345">
    <property type="entry name" value="He_PIG"/>
    <property type="match status" value="1"/>
</dbReference>
<feature type="signal peptide" evidence="1">
    <location>
        <begin position="1"/>
        <end position="34"/>
    </location>
</feature>
<dbReference type="RefSeq" id="WP_154370789.1">
    <property type="nucleotide sequence ID" value="NZ_WKJJ01000001.1"/>
</dbReference>
<protein>
    <recommendedName>
        <fullName evidence="4">Alginate lyase</fullName>
    </recommendedName>
</protein>
<dbReference type="SUPFAM" id="SSF49313">
    <property type="entry name" value="Cadherin-like"/>
    <property type="match status" value="1"/>
</dbReference>
<dbReference type="EMBL" id="WKJJ01000001">
    <property type="protein sequence ID" value="MRV70299.1"/>
    <property type="molecule type" value="Genomic_DNA"/>
</dbReference>
<organism evidence="2 3">
    <name type="scientific">Pseudoduganella rivuli</name>
    <dbReference type="NCBI Taxonomy" id="2666085"/>
    <lineage>
        <taxon>Bacteria</taxon>
        <taxon>Pseudomonadati</taxon>
        <taxon>Pseudomonadota</taxon>
        <taxon>Betaproteobacteria</taxon>
        <taxon>Burkholderiales</taxon>
        <taxon>Oxalobacteraceae</taxon>
        <taxon>Telluria group</taxon>
        <taxon>Pseudoduganella</taxon>
    </lineage>
</organism>
<dbReference type="Gene3D" id="2.60.40.10">
    <property type="entry name" value="Immunoglobulins"/>
    <property type="match status" value="1"/>
</dbReference>